<reference evidence="2" key="1">
    <citation type="submission" date="2024-07" db="EMBL/GenBank/DDBJ databases">
        <title>Two chromosome-level genome assemblies of Korean endemic species Abeliophyllum distichum and Forsythia ovata (Oleaceae).</title>
        <authorList>
            <person name="Jang H."/>
        </authorList>
    </citation>
    <scope>NUCLEOTIDE SEQUENCE [LARGE SCALE GENOMIC DNA]</scope>
</reference>
<gene>
    <name evidence="1" type="ORF">Adt_29978</name>
</gene>
<protein>
    <submittedName>
        <fullName evidence="1">Uncharacterized protein</fullName>
    </submittedName>
</protein>
<evidence type="ECO:0000313" key="2">
    <source>
        <dbReference type="Proteomes" id="UP001604336"/>
    </source>
</evidence>
<accession>A0ABD1R9Y0</accession>
<dbReference type="AlphaFoldDB" id="A0ABD1R9Y0"/>
<dbReference type="Proteomes" id="UP001604336">
    <property type="component" value="Unassembled WGS sequence"/>
</dbReference>
<keyword evidence="2" id="KW-1185">Reference proteome</keyword>
<proteinExistence type="predicted"/>
<evidence type="ECO:0000313" key="1">
    <source>
        <dbReference type="EMBL" id="KAL2485222.1"/>
    </source>
</evidence>
<dbReference type="EMBL" id="JBFOLK010000009">
    <property type="protein sequence ID" value="KAL2485222.1"/>
    <property type="molecule type" value="Genomic_DNA"/>
</dbReference>
<organism evidence="1 2">
    <name type="scientific">Abeliophyllum distichum</name>
    <dbReference type="NCBI Taxonomy" id="126358"/>
    <lineage>
        <taxon>Eukaryota</taxon>
        <taxon>Viridiplantae</taxon>
        <taxon>Streptophyta</taxon>
        <taxon>Embryophyta</taxon>
        <taxon>Tracheophyta</taxon>
        <taxon>Spermatophyta</taxon>
        <taxon>Magnoliopsida</taxon>
        <taxon>eudicotyledons</taxon>
        <taxon>Gunneridae</taxon>
        <taxon>Pentapetalae</taxon>
        <taxon>asterids</taxon>
        <taxon>lamiids</taxon>
        <taxon>Lamiales</taxon>
        <taxon>Oleaceae</taxon>
        <taxon>Forsythieae</taxon>
        <taxon>Abeliophyllum</taxon>
    </lineage>
</organism>
<comment type="caution">
    <text evidence="1">The sequence shown here is derived from an EMBL/GenBank/DDBJ whole genome shotgun (WGS) entry which is preliminary data.</text>
</comment>
<name>A0ABD1R9Y0_9LAMI</name>
<sequence>MEGIVIATLDDDRHFVFFRSSREQIELINCHAKDWEEDGLDQGIITCRTLGLDEAAGETNGDASDELEVANINGEVEVLAEPRMVATAAALEAVVDVGKL</sequence>